<reference evidence="3" key="1">
    <citation type="submission" date="2023-05" db="EMBL/GenBank/DDBJ databases">
        <title>Streptantibioticus silvisoli sp. nov., acidotolerant actinomycetes 1 from pine litter.</title>
        <authorList>
            <person name="Swiecimska M."/>
            <person name="Golinska P."/>
            <person name="Sangal V."/>
            <person name="Wachnowicz B."/>
            <person name="Goodfellow M."/>
        </authorList>
    </citation>
    <scope>NUCLEOTIDE SEQUENCE</scope>
    <source>
        <strain evidence="3">SL13</strain>
    </source>
</reference>
<dbReference type="EMBL" id="JABXJJ020000008">
    <property type="protein sequence ID" value="MDI5969276.1"/>
    <property type="molecule type" value="Genomic_DNA"/>
</dbReference>
<dbReference type="Pfam" id="PF20613">
    <property type="entry name" value="HipA_2"/>
    <property type="match status" value="1"/>
</dbReference>
<feature type="domain" description="HipA-like kinase" evidence="2">
    <location>
        <begin position="12"/>
        <end position="230"/>
    </location>
</feature>
<evidence type="ECO:0000256" key="1">
    <source>
        <dbReference type="SAM" id="MobiDB-lite"/>
    </source>
</evidence>
<name>A0AA90GZB3_9ACTN</name>
<evidence type="ECO:0000259" key="2">
    <source>
        <dbReference type="Pfam" id="PF20613"/>
    </source>
</evidence>
<gene>
    <name evidence="3" type="ORF">POF50_007935</name>
</gene>
<dbReference type="AlphaFoldDB" id="A0AA90GZB3"/>
<proteinExistence type="predicted"/>
<feature type="region of interest" description="Disordered" evidence="1">
    <location>
        <begin position="252"/>
        <end position="274"/>
    </location>
</feature>
<comment type="caution">
    <text evidence="3">The sequence shown here is derived from an EMBL/GenBank/DDBJ whole genome shotgun (WGS) entry which is preliminary data.</text>
</comment>
<organism evidence="3">
    <name type="scientific">Streptantibioticus silvisoli</name>
    <dbReference type="NCBI Taxonomy" id="2705255"/>
    <lineage>
        <taxon>Bacteria</taxon>
        <taxon>Bacillati</taxon>
        <taxon>Actinomycetota</taxon>
        <taxon>Actinomycetes</taxon>
        <taxon>Kitasatosporales</taxon>
        <taxon>Streptomycetaceae</taxon>
        <taxon>Streptantibioticus</taxon>
    </lineage>
</organism>
<sequence length="274" mass="29354">MLSEVTAIRYITPLREGGSVPGIVEADDLGTYVAKFTGAAQGRKALVAEVVAGELARRLGLPMPELVRLEFDPVIALGEPDEEVQDILKASGGLNLGMDYLLGSVGFDPLGFEVDPELAGRVVWFDALINNVDRSWRNPNMLMWHGGLWLIDHGAAMIWHHNWPGAAASAAKPYNATDHALSRFATEATVAAAAARLAPEVTADLLAEVAAAIPDEWLAGEPGFDDPDDVRRAYVATLAGRAPDIAGRITLTGAPRQADPPPQWLRPWVEGKAK</sequence>
<accession>A0AA90GZB3</accession>
<evidence type="ECO:0000313" key="3">
    <source>
        <dbReference type="EMBL" id="MDI5969276.1"/>
    </source>
</evidence>
<protein>
    <recommendedName>
        <fullName evidence="2">HipA-like kinase domain-containing protein</fullName>
    </recommendedName>
</protein>
<dbReference type="InterPro" id="IPR046748">
    <property type="entry name" value="HipA_2"/>
</dbReference>
<dbReference type="RefSeq" id="WP_271315300.1">
    <property type="nucleotide sequence ID" value="NZ_JABXJJ020000008.1"/>
</dbReference>